<gene>
    <name evidence="1" type="ORF">ENO26_03645</name>
</gene>
<accession>A0A7J2U325</accession>
<evidence type="ECO:0008006" key="2">
    <source>
        <dbReference type="Google" id="ProtNLM"/>
    </source>
</evidence>
<dbReference type="AlphaFoldDB" id="A0A7J2U325"/>
<proteinExistence type="predicted"/>
<reference evidence="1" key="1">
    <citation type="journal article" date="2020" name="mSystems">
        <title>Genome- and Community-Level Interaction Insights into Carbon Utilization and Element Cycling Functions of Hydrothermarchaeota in Hydrothermal Sediment.</title>
        <authorList>
            <person name="Zhou Z."/>
            <person name="Liu Y."/>
            <person name="Xu W."/>
            <person name="Pan J."/>
            <person name="Luo Z.H."/>
            <person name="Li M."/>
        </authorList>
    </citation>
    <scope>NUCLEOTIDE SEQUENCE [LARGE SCALE GENOMIC DNA]</scope>
    <source>
        <strain evidence="1">SpSt-125</strain>
    </source>
</reference>
<organism evidence="1">
    <name type="scientific">Ignisphaera aggregans</name>
    <dbReference type="NCBI Taxonomy" id="334771"/>
    <lineage>
        <taxon>Archaea</taxon>
        <taxon>Thermoproteota</taxon>
        <taxon>Thermoprotei</taxon>
        <taxon>Desulfurococcales</taxon>
        <taxon>Desulfurococcaceae</taxon>
        <taxon>Ignisphaera</taxon>
    </lineage>
</organism>
<evidence type="ECO:0000313" key="1">
    <source>
        <dbReference type="EMBL" id="HEM66653.1"/>
    </source>
</evidence>
<dbReference type="EMBL" id="DSEU01000024">
    <property type="protein sequence ID" value="HEM66653.1"/>
    <property type="molecule type" value="Genomic_DNA"/>
</dbReference>
<name>A0A7J2U325_9CREN</name>
<protein>
    <recommendedName>
        <fullName evidence="2">Neutral/alkaline non-lysosomal ceramidase N-terminal domain-containing protein</fullName>
    </recommendedName>
</protein>
<sequence>MSDVLRIGYARSAITPPIGVRLEGYEERLEFSRCIYDDLYAKCLTFDVGGNRFVSVVSVDLIGVPYSVYMDVNGMVRELGGVEVLLGASHSHAAPSPITDSFYREYFVKSVVGCVKASLSNVRNVPHAIVGRGSLPQLVYNRRKPLGGVIDPDVIVFDTGFASVINFTSHPVILGPDNLCISSDYPGAVERFFKYLAGREAIFLNGCCGNINPYTVTTDIGKPYDRRGGSYYEVERYGRIVALETLKSIELGERIDLSKCVVDYKSSVVNLKLRKEVMEFIEGFDVDKAIAELEKQGRVYDAWRLKMAKIIINEIDGKRALPAPIAVLRICNEVAMVFLPAEVFVEHQLYIKNRSPFKYTMVACYFNSYWMYIPTIEAFSEKGYEVEVPLSIIEPGEGERLREEAVKLLDELHYE</sequence>
<comment type="caution">
    <text evidence="1">The sequence shown here is derived from an EMBL/GenBank/DDBJ whole genome shotgun (WGS) entry which is preliminary data.</text>
</comment>